<organism evidence="6 7">
    <name type="scientific">Teichococcus deserti</name>
    <dbReference type="NCBI Taxonomy" id="1817963"/>
    <lineage>
        <taxon>Bacteria</taxon>
        <taxon>Pseudomonadati</taxon>
        <taxon>Pseudomonadota</taxon>
        <taxon>Alphaproteobacteria</taxon>
        <taxon>Acetobacterales</taxon>
        <taxon>Roseomonadaceae</taxon>
        <taxon>Roseomonas</taxon>
    </lineage>
</organism>
<protein>
    <recommendedName>
        <fullName evidence="5">GH26 domain-containing protein</fullName>
    </recommendedName>
</protein>
<dbReference type="Pfam" id="PF02156">
    <property type="entry name" value="Glyco_hydro_26"/>
    <property type="match status" value="1"/>
</dbReference>
<dbReference type="EMBL" id="MLCO01000378">
    <property type="protein sequence ID" value="ONG44868.1"/>
    <property type="molecule type" value="Genomic_DNA"/>
</dbReference>
<feature type="active site" description="Proton donor" evidence="3">
    <location>
        <position position="112"/>
    </location>
</feature>
<evidence type="ECO:0000256" key="4">
    <source>
        <dbReference type="SAM" id="MobiDB-lite"/>
    </source>
</evidence>
<evidence type="ECO:0000313" key="6">
    <source>
        <dbReference type="EMBL" id="ONG44868.1"/>
    </source>
</evidence>
<dbReference type="SUPFAM" id="SSF51445">
    <property type="entry name" value="(Trans)glycosidases"/>
    <property type="match status" value="1"/>
</dbReference>
<comment type="similarity">
    <text evidence="3">Belongs to the glycosyl hydrolase 26 family.</text>
</comment>
<dbReference type="GO" id="GO:0004553">
    <property type="term" value="F:hydrolase activity, hydrolyzing O-glycosyl compounds"/>
    <property type="evidence" value="ECO:0007669"/>
    <property type="project" value="InterPro"/>
</dbReference>
<dbReference type="PROSITE" id="PS51764">
    <property type="entry name" value="GH26"/>
    <property type="match status" value="1"/>
</dbReference>
<dbReference type="InterPro" id="IPR011049">
    <property type="entry name" value="Serralysin-like_metalloprot_C"/>
</dbReference>
<keyword evidence="2 3" id="KW-0326">Glycosidase</keyword>
<feature type="region of interest" description="Disordered" evidence="4">
    <location>
        <begin position="286"/>
        <end position="318"/>
    </location>
</feature>
<dbReference type="Proteomes" id="UP000188879">
    <property type="component" value="Unassembled WGS sequence"/>
</dbReference>
<evidence type="ECO:0000256" key="3">
    <source>
        <dbReference type="PROSITE-ProRule" id="PRU01100"/>
    </source>
</evidence>
<evidence type="ECO:0000313" key="7">
    <source>
        <dbReference type="Proteomes" id="UP000188879"/>
    </source>
</evidence>
<feature type="active site" description="Nucleophile" evidence="3">
    <location>
        <position position="222"/>
    </location>
</feature>
<proteinExistence type="inferred from homology"/>
<gene>
    <name evidence="6" type="ORF">BKE38_27185</name>
</gene>
<evidence type="ECO:0000256" key="2">
    <source>
        <dbReference type="ARBA" id="ARBA00023295"/>
    </source>
</evidence>
<keyword evidence="7" id="KW-1185">Reference proteome</keyword>
<feature type="domain" description="GH26" evidence="5">
    <location>
        <begin position="1"/>
        <end position="286"/>
    </location>
</feature>
<dbReference type="SUPFAM" id="SSF51120">
    <property type="entry name" value="beta-Roll"/>
    <property type="match status" value="1"/>
</dbReference>
<dbReference type="Gene3D" id="2.150.10.10">
    <property type="entry name" value="Serralysin-like metalloprotease, C-terminal"/>
    <property type="match status" value="1"/>
</dbReference>
<dbReference type="AlphaFoldDB" id="A0A1V2GUD5"/>
<name>A0A1V2GUD5_9PROT</name>
<dbReference type="InterPro" id="IPR017853">
    <property type="entry name" value="GH"/>
</dbReference>
<keyword evidence="1 3" id="KW-0378">Hydrolase</keyword>
<evidence type="ECO:0000259" key="5">
    <source>
        <dbReference type="PROSITE" id="PS51764"/>
    </source>
</evidence>
<evidence type="ECO:0000256" key="1">
    <source>
        <dbReference type="ARBA" id="ARBA00022801"/>
    </source>
</evidence>
<dbReference type="Gene3D" id="3.20.20.80">
    <property type="entry name" value="Glycosidases"/>
    <property type="match status" value="1"/>
</dbReference>
<comment type="caution">
    <text evidence="6">The sequence shown here is derived from an EMBL/GenBank/DDBJ whole genome shotgun (WGS) entry which is preliminary data.</text>
</comment>
<dbReference type="InterPro" id="IPR022790">
    <property type="entry name" value="GH26_dom"/>
</dbReference>
<accession>A0A1V2GUD5</accession>
<sequence length="474" mass="51187">MTILGVYGANSPSAIREFESFLGREVDAIHGVVGGANWWDFTQSAQWAANDLWKGIDRPVLWSVPLLVWNGSPTLEQAAAGNFNGYYTDVAESLLAGRQGDNDPIYIRTGWENNLQNFPWSSVGHEDAFIGAFRQFVDSFRDVSDRFRFEWNINHTWDGADPMRAYPGDNYVDVMGMDIYWNVSQQGSNAQVAWDHMRSAPHGLEWFERQADAHGKPTAYSEWGVDSNDASFIKNMEAWFESHDVVYQSYWNSSDNGIGKLTDWHIPVASQAFRDAFGGASNNAGISGGNASNGDDNQPASPATPANPGLIAAGGGDDTYRVNAENTPIAEAANGGTDTVITWVKNYTLPDHVENLTFFGSGWSTGTGNGLDNVIIGNDAPNRLNGGGGADRLTGGGGADTFVIGKGQGSDTITDFRPHGWGGAADTLLLEGFGSNAKIWNTGNVFSIQAEDGSVTQLTLEGVNHLDGRDYAFA</sequence>
<reference evidence="6 7" key="1">
    <citation type="submission" date="2016-10" db="EMBL/GenBank/DDBJ databases">
        <title>Draft Genome sequence of Roseomonas sp. strain M3.</title>
        <authorList>
            <person name="Subhash Y."/>
            <person name="Lee S."/>
        </authorList>
    </citation>
    <scope>NUCLEOTIDE SEQUENCE [LARGE SCALE GENOMIC DNA]</scope>
    <source>
        <strain evidence="6 7">M3</strain>
    </source>
</reference>